<evidence type="ECO:0000256" key="4">
    <source>
        <dbReference type="ARBA" id="ARBA00023163"/>
    </source>
</evidence>
<dbReference type="InterPro" id="IPR050655">
    <property type="entry name" value="Plant_B3_domain"/>
</dbReference>
<dbReference type="Pfam" id="PF02362">
    <property type="entry name" value="B3"/>
    <property type="match status" value="1"/>
</dbReference>
<dbReference type="PROSITE" id="PS50863">
    <property type="entry name" value="B3"/>
    <property type="match status" value="1"/>
</dbReference>
<evidence type="ECO:0000256" key="3">
    <source>
        <dbReference type="ARBA" id="ARBA00023125"/>
    </source>
</evidence>
<dbReference type="InterPro" id="IPR003340">
    <property type="entry name" value="B3_DNA-bd"/>
</dbReference>
<evidence type="ECO:0000313" key="8">
    <source>
        <dbReference type="Proteomes" id="UP000824890"/>
    </source>
</evidence>
<evidence type="ECO:0000313" key="7">
    <source>
        <dbReference type="EMBL" id="KAH0900034.1"/>
    </source>
</evidence>
<protein>
    <recommendedName>
        <fullName evidence="6">TF-B3 domain-containing protein</fullName>
    </recommendedName>
</protein>
<dbReference type="SMART" id="SM01019">
    <property type="entry name" value="B3"/>
    <property type="match status" value="2"/>
</dbReference>
<dbReference type="PANTHER" id="PTHR31920:SF125">
    <property type="entry name" value="TF-B3 DOMAIN-CONTAINING PROTEIN"/>
    <property type="match status" value="1"/>
</dbReference>
<dbReference type="Proteomes" id="UP000824890">
    <property type="component" value="Unassembled WGS sequence"/>
</dbReference>
<keyword evidence="3" id="KW-0238">DNA-binding</keyword>
<evidence type="ECO:0000259" key="6">
    <source>
        <dbReference type="PROSITE" id="PS50863"/>
    </source>
</evidence>
<evidence type="ECO:0000256" key="5">
    <source>
        <dbReference type="ARBA" id="ARBA00023242"/>
    </source>
</evidence>
<keyword evidence="8" id="KW-1185">Reference proteome</keyword>
<organism evidence="7 8">
    <name type="scientific">Brassica napus</name>
    <name type="common">Rape</name>
    <dbReference type="NCBI Taxonomy" id="3708"/>
    <lineage>
        <taxon>Eukaryota</taxon>
        <taxon>Viridiplantae</taxon>
        <taxon>Streptophyta</taxon>
        <taxon>Embryophyta</taxon>
        <taxon>Tracheophyta</taxon>
        <taxon>Spermatophyta</taxon>
        <taxon>Magnoliopsida</taxon>
        <taxon>eudicotyledons</taxon>
        <taxon>Gunneridae</taxon>
        <taxon>Pentapetalae</taxon>
        <taxon>rosids</taxon>
        <taxon>malvids</taxon>
        <taxon>Brassicales</taxon>
        <taxon>Brassicaceae</taxon>
        <taxon>Brassiceae</taxon>
        <taxon>Brassica</taxon>
    </lineage>
</organism>
<dbReference type="SUPFAM" id="SSF101936">
    <property type="entry name" value="DNA-binding pseudobarrel domain"/>
    <property type="match status" value="2"/>
</dbReference>
<accession>A0ABQ8B5G2</accession>
<proteinExistence type="predicted"/>
<keyword evidence="5" id="KW-0539">Nucleus</keyword>
<gene>
    <name evidence="7" type="ORF">HID58_049602</name>
</gene>
<dbReference type="InterPro" id="IPR015300">
    <property type="entry name" value="DNA-bd_pseudobarrel_sf"/>
</dbReference>
<reference evidence="7 8" key="1">
    <citation type="submission" date="2021-05" db="EMBL/GenBank/DDBJ databases">
        <title>Genome Assembly of Synthetic Allotetraploid Brassica napus Reveals Homoeologous Exchanges between Subgenomes.</title>
        <authorList>
            <person name="Davis J.T."/>
        </authorList>
    </citation>
    <scope>NUCLEOTIDE SEQUENCE [LARGE SCALE GENOMIC DNA]</scope>
    <source>
        <strain evidence="8">cv. Da-Ae</strain>
        <tissue evidence="7">Seedling</tissue>
    </source>
</reference>
<feature type="domain" description="TF-B3" evidence="6">
    <location>
        <begin position="20"/>
        <end position="114"/>
    </location>
</feature>
<comment type="caution">
    <text evidence="7">The sequence shown here is derived from an EMBL/GenBank/DDBJ whole genome shotgun (WGS) entry which is preliminary data.</text>
</comment>
<name>A0ABQ8B5G2_BRANA</name>
<dbReference type="EMBL" id="JAGKQM010000012">
    <property type="protein sequence ID" value="KAH0900034.1"/>
    <property type="molecule type" value="Genomic_DNA"/>
</dbReference>
<dbReference type="PANTHER" id="PTHR31920">
    <property type="entry name" value="B3 DOMAIN-CONTAINING"/>
    <property type="match status" value="1"/>
</dbReference>
<dbReference type="Gene3D" id="2.40.330.10">
    <property type="entry name" value="DNA-binding pseudobarrel domain"/>
    <property type="match status" value="2"/>
</dbReference>
<evidence type="ECO:0000256" key="1">
    <source>
        <dbReference type="ARBA" id="ARBA00004123"/>
    </source>
</evidence>
<dbReference type="CDD" id="cd10017">
    <property type="entry name" value="B3_DNA"/>
    <property type="match status" value="1"/>
</dbReference>
<sequence>MALNGVFDLLQENVKKPRFCKSLPLGENWKSKSMRIIPEEFVRSAHGAFEHRLVFSVSWGNSWQVWLHRDKNGLFMEEEDWNEFVDDNLLCPDDILLFTHEDTTFTEVRIYKKDYRFFKQVITAPLPPQVLNPKPKAPSSAPPGFARFASASASGKTITSRARQSSSPVQNPEQYLVNPQNPYFVKTLSKKIDVLYVNQEVIQRYGLKFGPHLSLVRYLLPGEKHEAVIKIYRNAPCFNRWAAICKKYNKKEGDSVVCELERSSGVVTAVRVHFVDE</sequence>
<keyword evidence="4" id="KW-0804">Transcription</keyword>
<evidence type="ECO:0000256" key="2">
    <source>
        <dbReference type="ARBA" id="ARBA00023015"/>
    </source>
</evidence>
<keyword evidence="2" id="KW-0805">Transcription regulation</keyword>
<comment type="subcellular location">
    <subcellularLocation>
        <location evidence="1">Nucleus</location>
    </subcellularLocation>
</comment>